<evidence type="ECO:0000256" key="3">
    <source>
        <dbReference type="ARBA" id="ARBA00009184"/>
    </source>
</evidence>
<keyword evidence="5" id="KW-0028">Amino-acid biosynthesis</keyword>
<keyword evidence="9" id="KW-0718">Serine biosynthesis</keyword>
<evidence type="ECO:0000256" key="4">
    <source>
        <dbReference type="ARBA" id="ARBA00012640"/>
    </source>
</evidence>
<evidence type="ECO:0000256" key="5">
    <source>
        <dbReference type="ARBA" id="ARBA00022605"/>
    </source>
</evidence>
<name>A0AAU7TMN2_9ACTN</name>
<dbReference type="AlphaFoldDB" id="A0AAU7TMN2"/>
<evidence type="ECO:0000256" key="12">
    <source>
        <dbReference type="SAM" id="MobiDB-lite"/>
    </source>
</evidence>
<dbReference type="GO" id="GO:0036424">
    <property type="term" value="F:L-phosphoserine phosphatase activity"/>
    <property type="evidence" value="ECO:0007669"/>
    <property type="project" value="TreeGrafter"/>
</dbReference>
<reference evidence="13" key="1">
    <citation type="submission" date="2024-06" db="EMBL/GenBank/DDBJ databases">
        <title>Kribbella sp. strain HUAS MG21 genome sequences.</title>
        <authorList>
            <person name="Mo P."/>
        </authorList>
    </citation>
    <scope>NUCLEOTIDE SEQUENCE</scope>
    <source>
        <strain evidence="13">HUAS MG21</strain>
    </source>
</reference>
<dbReference type="Pfam" id="PF08843">
    <property type="entry name" value="AbiEii"/>
    <property type="match status" value="1"/>
</dbReference>
<evidence type="ECO:0000256" key="8">
    <source>
        <dbReference type="ARBA" id="ARBA00022842"/>
    </source>
</evidence>
<evidence type="ECO:0000313" key="13">
    <source>
        <dbReference type="EMBL" id="XBV28006.1"/>
    </source>
</evidence>
<dbReference type="InterPro" id="IPR036412">
    <property type="entry name" value="HAD-like_sf"/>
</dbReference>
<gene>
    <name evidence="13" type="ORF">ABN611_16595</name>
</gene>
<comment type="similarity">
    <text evidence="3">Belongs to the HAD-like hydrolase superfamily. SerB family.</text>
</comment>
<evidence type="ECO:0000256" key="11">
    <source>
        <dbReference type="ARBA" id="ARBA00048523"/>
    </source>
</evidence>
<keyword evidence="6" id="KW-0479">Metal-binding</keyword>
<proteinExistence type="inferred from homology"/>
<evidence type="ECO:0000256" key="1">
    <source>
        <dbReference type="ARBA" id="ARBA00001946"/>
    </source>
</evidence>
<dbReference type="GO" id="GO:0006564">
    <property type="term" value="P:L-serine biosynthetic process"/>
    <property type="evidence" value="ECO:0007669"/>
    <property type="project" value="UniProtKB-KW"/>
</dbReference>
<dbReference type="InterPro" id="IPR014942">
    <property type="entry name" value="AbiEii"/>
</dbReference>
<dbReference type="PANTHER" id="PTHR43344:SF2">
    <property type="entry name" value="PHOSPHOSERINE PHOSPHATASE"/>
    <property type="match status" value="1"/>
</dbReference>
<dbReference type="SUPFAM" id="SSF56784">
    <property type="entry name" value="HAD-like"/>
    <property type="match status" value="1"/>
</dbReference>
<comment type="catalytic activity">
    <reaction evidence="10">
        <text>O-phospho-L-serine + H2O = L-serine + phosphate</text>
        <dbReference type="Rhea" id="RHEA:21208"/>
        <dbReference type="ChEBI" id="CHEBI:15377"/>
        <dbReference type="ChEBI" id="CHEBI:33384"/>
        <dbReference type="ChEBI" id="CHEBI:43474"/>
        <dbReference type="ChEBI" id="CHEBI:57524"/>
        <dbReference type="EC" id="3.1.3.3"/>
    </reaction>
</comment>
<dbReference type="InterPro" id="IPR050582">
    <property type="entry name" value="HAD-like_SerB"/>
</dbReference>
<comment type="pathway">
    <text evidence="2">Amino-acid biosynthesis; L-serine biosynthesis; L-serine from 3-phospho-D-glycerate: step 3/3.</text>
</comment>
<comment type="catalytic activity">
    <reaction evidence="11">
        <text>O-phospho-D-serine + H2O = D-serine + phosphate</text>
        <dbReference type="Rhea" id="RHEA:24873"/>
        <dbReference type="ChEBI" id="CHEBI:15377"/>
        <dbReference type="ChEBI" id="CHEBI:35247"/>
        <dbReference type="ChEBI" id="CHEBI:43474"/>
        <dbReference type="ChEBI" id="CHEBI:58680"/>
        <dbReference type="EC" id="3.1.3.3"/>
    </reaction>
</comment>
<evidence type="ECO:0000256" key="2">
    <source>
        <dbReference type="ARBA" id="ARBA00005135"/>
    </source>
</evidence>
<evidence type="ECO:0000256" key="10">
    <source>
        <dbReference type="ARBA" id="ARBA00048138"/>
    </source>
</evidence>
<dbReference type="EMBL" id="CP158165">
    <property type="protein sequence ID" value="XBV28006.1"/>
    <property type="molecule type" value="Genomic_DNA"/>
</dbReference>
<protein>
    <recommendedName>
        <fullName evidence="4">phosphoserine phosphatase</fullName>
        <ecNumber evidence="4">3.1.3.3</ecNumber>
    </recommendedName>
</protein>
<keyword evidence="8" id="KW-0460">Magnesium</keyword>
<evidence type="ECO:0000256" key="9">
    <source>
        <dbReference type="ARBA" id="ARBA00023299"/>
    </source>
</evidence>
<dbReference type="InterPro" id="IPR023214">
    <property type="entry name" value="HAD_sf"/>
</dbReference>
<feature type="compositionally biased region" description="Low complexity" evidence="12">
    <location>
        <begin position="604"/>
        <end position="640"/>
    </location>
</feature>
<dbReference type="Gene3D" id="3.40.50.1000">
    <property type="entry name" value="HAD superfamily/HAD-like"/>
    <property type="match status" value="1"/>
</dbReference>
<evidence type="ECO:0000256" key="6">
    <source>
        <dbReference type="ARBA" id="ARBA00022723"/>
    </source>
</evidence>
<dbReference type="Pfam" id="PF12710">
    <property type="entry name" value="HAD"/>
    <property type="match status" value="1"/>
</dbReference>
<dbReference type="PANTHER" id="PTHR43344">
    <property type="entry name" value="PHOSPHOSERINE PHOSPHATASE"/>
    <property type="match status" value="1"/>
</dbReference>
<feature type="region of interest" description="Disordered" evidence="12">
    <location>
        <begin position="599"/>
        <end position="651"/>
    </location>
</feature>
<comment type="cofactor">
    <cofactor evidence="1">
        <name>Mg(2+)</name>
        <dbReference type="ChEBI" id="CHEBI:18420"/>
    </cofactor>
</comment>
<dbReference type="EC" id="3.1.3.3" evidence="4"/>
<dbReference type="NCBIfam" id="TIGR01488">
    <property type="entry name" value="HAD-SF-IB"/>
    <property type="match status" value="1"/>
</dbReference>
<sequence length="651" mass="70199">MPGYDGHLDRKQFRGAFPRWARLIGRLQEVSTPHFPVDRAKRQLAVGDFLSQLNRDGDAWKNTGSNPLPAYAEAWSGTTDAGAGVDQVYAMARTANDLDVYNDAIGHLPDDEYLARVRESVIAVAPLRHNPLDGGEGLGGLVRYTTRNVEVAGRGHAVFTIDVQPVDDSRGPLGLRRDGDAFTIEVDVKMPTMIQQSSEPERARRSIVGVQLPGLKPIRPLLRPVADLAADKMAALALQPGVGDGIAAPRFKDIADLYYIARTCPVDGAKLRKALAENWHWREAGRTGPPHPYRFYGQAPARDDETEILWDQGFRQLRARIPQLQEYPEFKEMTETIGAFLDGAADGSNGVWDPAHGQWRPSLRSEVAATMDRALAPENRTADPREATVPLQPAVPMQRHLFVFDVDKTLSKHDTLDTLAELAGRLPEVQAAQAGDYETSIRAKIAVLRGVDASLVRQVAEGVELSEGAEQLIRELRAAGHEVAIASGGFDAVVGPLAERLGVERYAAGKLEIENGVLTGEVSDLIDGPGKATAIRRWNEELGIPRERTIAIGDGSNDVDMFEAVGFAAGYQPGTAAAAASHTILRDMGQLNRVVHLPPPNRLTTTPATTQATTPATTQATTQATTPATTPAATPAVTAAGSRRGGSERST</sequence>
<dbReference type="GO" id="GO:0005737">
    <property type="term" value="C:cytoplasm"/>
    <property type="evidence" value="ECO:0007669"/>
    <property type="project" value="TreeGrafter"/>
</dbReference>
<evidence type="ECO:0000256" key="7">
    <source>
        <dbReference type="ARBA" id="ARBA00022801"/>
    </source>
</evidence>
<keyword evidence="7" id="KW-0378">Hydrolase</keyword>
<dbReference type="GO" id="GO:0000287">
    <property type="term" value="F:magnesium ion binding"/>
    <property type="evidence" value="ECO:0007669"/>
    <property type="project" value="TreeGrafter"/>
</dbReference>
<dbReference type="RefSeq" id="WP_350280780.1">
    <property type="nucleotide sequence ID" value="NZ_CP158165.1"/>
</dbReference>
<organism evidence="13">
    <name type="scientific">Kribbella sp. HUAS MG21</name>
    <dbReference type="NCBI Taxonomy" id="3160966"/>
    <lineage>
        <taxon>Bacteria</taxon>
        <taxon>Bacillati</taxon>
        <taxon>Actinomycetota</taxon>
        <taxon>Actinomycetes</taxon>
        <taxon>Propionibacteriales</taxon>
        <taxon>Kribbellaceae</taxon>
        <taxon>Kribbella</taxon>
    </lineage>
</organism>
<accession>A0AAU7TMN2</accession>